<proteinExistence type="predicted"/>
<accession>A0ABV4BPJ5</accession>
<evidence type="ECO:0000313" key="2">
    <source>
        <dbReference type="EMBL" id="MEY8000699.1"/>
    </source>
</evidence>
<dbReference type="PROSITE" id="PS51677">
    <property type="entry name" value="NODB"/>
    <property type="match status" value="1"/>
</dbReference>
<dbReference type="PANTHER" id="PTHR10587">
    <property type="entry name" value="GLYCOSYL TRANSFERASE-RELATED"/>
    <property type="match status" value="1"/>
</dbReference>
<evidence type="ECO:0000259" key="1">
    <source>
        <dbReference type="PROSITE" id="PS51677"/>
    </source>
</evidence>
<gene>
    <name evidence="2" type="ORF">AB8U03_10890</name>
</gene>
<dbReference type="EMBL" id="JBGEWD010000009">
    <property type="protein sequence ID" value="MEY8000699.1"/>
    <property type="molecule type" value="Genomic_DNA"/>
</dbReference>
<dbReference type="RefSeq" id="WP_369704588.1">
    <property type="nucleotide sequence ID" value="NZ_JBGEWD010000009.1"/>
</dbReference>
<sequence>MKLNIFSLVLSYAILPSLYYRDFSNKIIKKVPSNGNKSIALTFDDGPDPQYTPKLLDILKINNLKCTFFVLAENAQKYPDIIKRIKNEGHCIGLHSLKHGNPIFSLPYQTKKSFVTALNIMDNLGVNIKFFRPPWGIFNPLTYHYAKSNNLKIILWSMHARDWSKWATEDYIKQKIINDIKPGDIILLHDGSRGMNNFPENTIKALKTILPILKKRGFQFIVANDLFEF</sequence>
<dbReference type="SUPFAM" id="SSF88713">
    <property type="entry name" value="Glycoside hydrolase/deacetylase"/>
    <property type="match status" value="1"/>
</dbReference>
<dbReference type="InterPro" id="IPR011330">
    <property type="entry name" value="Glyco_hydro/deAcase_b/a-brl"/>
</dbReference>
<dbReference type="Gene3D" id="3.20.20.370">
    <property type="entry name" value="Glycoside hydrolase/deacetylase"/>
    <property type="match status" value="1"/>
</dbReference>
<evidence type="ECO:0000313" key="3">
    <source>
        <dbReference type="Proteomes" id="UP001564657"/>
    </source>
</evidence>
<dbReference type="PANTHER" id="PTHR10587:SF137">
    <property type="entry name" value="4-DEOXY-4-FORMAMIDO-L-ARABINOSE-PHOSPHOUNDECAPRENOL DEFORMYLASE ARND-RELATED"/>
    <property type="match status" value="1"/>
</dbReference>
<protein>
    <submittedName>
        <fullName evidence="2">Polysaccharide deacetylase family protein</fullName>
    </submittedName>
</protein>
<keyword evidence="3" id="KW-1185">Reference proteome</keyword>
<organism evidence="2 3">
    <name type="scientific">Clostridium moutaii</name>
    <dbReference type="NCBI Taxonomy" id="3240932"/>
    <lineage>
        <taxon>Bacteria</taxon>
        <taxon>Bacillati</taxon>
        <taxon>Bacillota</taxon>
        <taxon>Clostridia</taxon>
        <taxon>Eubacteriales</taxon>
        <taxon>Clostridiaceae</taxon>
        <taxon>Clostridium</taxon>
    </lineage>
</organism>
<comment type="caution">
    <text evidence="2">The sequence shown here is derived from an EMBL/GenBank/DDBJ whole genome shotgun (WGS) entry which is preliminary data.</text>
</comment>
<name>A0ABV4BPJ5_9CLOT</name>
<dbReference type="InterPro" id="IPR002509">
    <property type="entry name" value="NODB_dom"/>
</dbReference>
<reference evidence="2 3" key="1">
    <citation type="submission" date="2024-08" db="EMBL/GenBank/DDBJ databases">
        <title>Clostridium lapicellarii sp. nov., and Clostridium renhuaiense sp. nov., two species isolated from the mud in a fermentation cellar used for producing sauce-flavour Chinese liquors.</title>
        <authorList>
            <person name="Yang F."/>
            <person name="Wang H."/>
            <person name="Chen L.Q."/>
            <person name="Zhou N."/>
            <person name="Lu J.J."/>
            <person name="Pu X.X."/>
            <person name="Wan B."/>
            <person name="Wang L."/>
            <person name="Liu S.J."/>
        </authorList>
    </citation>
    <scope>NUCLEOTIDE SEQUENCE [LARGE SCALE GENOMIC DNA]</scope>
    <source>
        <strain evidence="2 3">MT-5</strain>
    </source>
</reference>
<dbReference type="CDD" id="cd10959">
    <property type="entry name" value="CE4_NodB_like_3"/>
    <property type="match status" value="1"/>
</dbReference>
<dbReference type="Pfam" id="PF01522">
    <property type="entry name" value="Polysacc_deac_1"/>
    <property type="match status" value="1"/>
</dbReference>
<dbReference type="Proteomes" id="UP001564657">
    <property type="component" value="Unassembled WGS sequence"/>
</dbReference>
<dbReference type="InterPro" id="IPR050248">
    <property type="entry name" value="Polysacc_deacetylase_ArnD"/>
</dbReference>
<feature type="domain" description="NodB homology" evidence="1">
    <location>
        <begin position="37"/>
        <end position="221"/>
    </location>
</feature>